<dbReference type="PANTHER" id="PTHR23517">
    <property type="entry name" value="RESISTANCE PROTEIN MDTM, PUTATIVE-RELATED-RELATED"/>
    <property type="match status" value="1"/>
</dbReference>
<comment type="subcellular location">
    <subcellularLocation>
        <location evidence="1">Cell membrane</location>
        <topology evidence="1">Multi-pass membrane protein</topology>
    </subcellularLocation>
</comment>
<feature type="transmembrane region" description="Helical" evidence="8">
    <location>
        <begin position="56"/>
        <end position="76"/>
    </location>
</feature>
<feature type="transmembrane region" description="Helical" evidence="8">
    <location>
        <begin position="316"/>
        <end position="341"/>
    </location>
</feature>
<comment type="caution">
    <text evidence="10">The sequence shown here is derived from an EMBL/GenBank/DDBJ whole genome shotgun (WGS) entry which is preliminary data.</text>
</comment>
<feature type="transmembrane region" description="Helical" evidence="8">
    <location>
        <begin position="25"/>
        <end position="50"/>
    </location>
</feature>
<dbReference type="InterPro" id="IPR036259">
    <property type="entry name" value="MFS_trans_sf"/>
</dbReference>
<keyword evidence="5 8" id="KW-1133">Transmembrane helix</keyword>
<dbReference type="EMBL" id="JAVDYC010000001">
    <property type="protein sequence ID" value="MDR7326811.1"/>
    <property type="molecule type" value="Genomic_DNA"/>
</dbReference>
<evidence type="ECO:0000256" key="7">
    <source>
        <dbReference type="SAM" id="MobiDB-lite"/>
    </source>
</evidence>
<sequence>MTTDTTPPEDDLRFWQAVRYLPMRVWLVSAGILVNRAGNFLPVFIVLYVTVTHHSAWASGFVLGAAGLGNVLGNAIGGHLADRLGRRWTMTLSGLLTGVLTAGVPLVDPLPMLILLVFLVGTVSQIYRPAAAALLVDGLNHKQRLAAAGVFRFAMNIGAAIGGVLGGLLAASSYELLFYGNAVAALVFGVVTAVLVRDPAAYQAARSESESVLTEKVGYRTAFADRRLRRFLIMTFVAEAVYIQSTVGLPLHVSDAGLSPTSFGLLIGLNGLIVLVLELPITAAVSRQRPEYVLAVGNLLTGLGLAATAFAGSMSWLAVTVAVWTFGEMMYASMAAAYLGGLAPPHIVGRYQGMYGAAIAAGNGLGPVIGGLLYAANAGVFWVLVAVAGVWSAQLCLPPLLRRRAESAAVPAEPLPPSPAELSERGGSHA</sequence>
<feature type="transmembrane region" description="Helical" evidence="8">
    <location>
        <begin position="292"/>
        <end position="310"/>
    </location>
</feature>
<feature type="transmembrane region" description="Helical" evidence="8">
    <location>
        <begin position="148"/>
        <end position="170"/>
    </location>
</feature>
<dbReference type="Gene3D" id="1.20.1250.20">
    <property type="entry name" value="MFS general substrate transporter like domains"/>
    <property type="match status" value="1"/>
</dbReference>
<dbReference type="GO" id="GO:0005886">
    <property type="term" value="C:plasma membrane"/>
    <property type="evidence" value="ECO:0007669"/>
    <property type="project" value="UniProtKB-SubCell"/>
</dbReference>
<feature type="domain" description="Major facilitator superfamily (MFS) profile" evidence="9">
    <location>
        <begin position="17"/>
        <end position="406"/>
    </location>
</feature>
<accession>A0AAE3ZXV3</accession>
<name>A0AAE3ZXV3_9ACTN</name>
<evidence type="ECO:0000256" key="5">
    <source>
        <dbReference type="ARBA" id="ARBA00022989"/>
    </source>
</evidence>
<organism evidence="10 11">
    <name type="scientific">Catenuloplanes niger</name>
    <dbReference type="NCBI Taxonomy" id="587534"/>
    <lineage>
        <taxon>Bacteria</taxon>
        <taxon>Bacillati</taxon>
        <taxon>Actinomycetota</taxon>
        <taxon>Actinomycetes</taxon>
        <taxon>Micromonosporales</taxon>
        <taxon>Micromonosporaceae</taxon>
        <taxon>Catenuloplanes</taxon>
    </lineage>
</organism>
<gene>
    <name evidence="10" type="ORF">J2S44_007061</name>
</gene>
<evidence type="ECO:0000256" key="1">
    <source>
        <dbReference type="ARBA" id="ARBA00004651"/>
    </source>
</evidence>
<evidence type="ECO:0000256" key="2">
    <source>
        <dbReference type="ARBA" id="ARBA00022448"/>
    </source>
</evidence>
<evidence type="ECO:0000313" key="11">
    <source>
        <dbReference type="Proteomes" id="UP001183629"/>
    </source>
</evidence>
<protein>
    <submittedName>
        <fullName evidence="10">MFS family permease</fullName>
    </submittedName>
</protein>
<feature type="transmembrane region" description="Helical" evidence="8">
    <location>
        <begin position="231"/>
        <end position="251"/>
    </location>
</feature>
<feature type="region of interest" description="Disordered" evidence="7">
    <location>
        <begin position="409"/>
        <end position="430"/>
    </location>
</feature>
<feature type="transmembrane region" description="Helical" evidence="8">
    <location>
        <begin position="176"/>
        <end position="196"/>
    </location>
</feature>
<proteinExistence type="predicted"/>
<evidence type="ECO:0000256" key="8">
    <source>
        <dbReference type="SAM" id="Phobius"/>
    </source>
</evidence>
<dbReference type="PROSITE" id="PS50850">
    <property type="entry name" value="MFS"/>
    <property type="match status" value="1"/>
</dbReference>
<dbReference type="Pfam" id="PF07690">
    <property type="entry name" value="MFS_1"/>
    <property type="match status" value="1"/>
</dbReference>
<evidence type="ECO:0000259" key="9">
    <source>
        <dbReference type="PROSITE" id="PS50850"/>
    </source>
</evidence>
<dbReference type="PANTHER" id="PTHR23517:SF2">
    <property type="entry name" value="MULTIDRUG RESISTANCE PROTEIN MDTH"/>
    <property type="match status" value="1"/>
</dbReference>
<keyword evidence="11" id="KW-1185">Reference proteome</keyword>
<keyword evidence="3" id="KW-1003">Cell membrane</keyword>
<feature type="transmembrane region" description="Helical" evidence="8">
    <location>
        <begin position="380"/>
        <end position="401"/>
    </location>
</feature>
<dbReference type="InterPro" id="IPR050171">
    <property type="entry name" value="MFS_Transporters"/>
</dbReference>
<dbReference type="CDD" id="cd17329">
    <property type="entry name" value="MFS_MdtH_MDR_like"/>
    <property type="match status" value="1"/>
</dbReference>
<dbReference type="GO" id="GO:0022857">
    <property type="term" value="F:transmembrane transporter activity"/>
    <property type="evidence" value="ECO:0007669"/>
    <property type="project" value="InterPro"/>
</dbReference>
<reference evidence="10 11" key="1">
    <citation type="submission" date="2023-07" db="EMBL/GenBank/DDBJ databases">
        <title>Sequencing the genomes of 1000 actinobacteria strains.</title>
        <authorList>
            <person name="Klenk H.-P."/>
        </authorList>
    </citation>
    <scope>NUCLEOTIDE SEQUENCE [LARGE SCALE GENOMIC DNA]</scope>
    <source>
        <strain evidence="10 11">DSM 44711</strain>
    </source>
</reference>
<dbReference type="Proteomes" id="UP001183629">
    <property type="component" value="Unassembled WGS sequence"/>
</dbReference>
<feature type="transmembrane region" description="Helical" evidence="8">
    <location>
        <begin position="263"/>
        <end position="285"/>
    </location>
</feature>
<keyword evidence="6 8" id="KW-0472">Membrane</keyword>
<evidence type="ECO:0000256" key="4">
    <source>
        <dbReference type="ARBA" id="ARBA00022692"/>
    </source>
</evidence>
<dbReference type="RefSeq" id="WP_310423158.1">
    <property type="nucleotide sequence ID" value="NZ_JAVDYC010000001.1"/>
</dbReference>
<keyword evidence="2" id="KW-0813">Transport</keyword>
<keyword evidence="4 8" id="KW-0812">Transmembrane</keyword>
<feature type="transmembrane region" description="Helical" evidence="8">
    <location>
        <begin position="353"/>
        <end position="374"/>
    </location>
</feature>
<dbReference type="InterPro" id="IPR020846">
    <property type="entry name" value="MFS_dom"/>
</dbReference>
<dbReference type="AlphaFoldDB" id="A0AAE3ZXV3"/>
<dbReference type="InterPro" id="IPR011701">
    <property type="entry name" value="MFS"/>
</dbReference>
<dbReference type="SUPFAM" id="SSF103473">
    <property type="entry name" value="MFS general substrate transporter"/>
    <property type="match status" value="1"/>
</dbReference>
<evidence type="ECO:0000256" key="3">
    <source>
        <dbReference type="ARBA" id="ARBA00022475"/>
    </source>
</evidence>
<evidence type="ECO:0000313" key="10">
    <source>
        <dbReference type="EMBL" id="MDR7326811.1"/>
    </source>
</evidence>
<evidence type="ECO:0000256" key="6">
    <source>
        <dbReference type="ARBA" id="ARBA00023136"/>
    </source>
</evidence>